<dbReference type="Proteomes" id="UP000814243">
    <property type="component" value="Unassembled WGS sequence"/>
</dbReference>
<dbReference type="EMBL" id="JACEFF010000828">
    <property type="protein sequence ID" value="KAH9630300.1"/>
    <property type="molecule type" value="Genomic_DNA"/>
</dbReference>
<feature type="compositionally biased region" description="Basic residues" evidence="1">
    <location>
        <begin position="175"/>
        <end position="203"/>
    </location>
</feature>
<proteinExistence type="predicted"/>
<gene>
    <name evidence="3" type="ORF">HF086_012485</name>
</gene>
<feature type="compositionally biased region" description="Low complexity" evidence="1">
    <location>
        <begin position="221"/>
        <end position="242"/>
    </location>
</feature>
<protein>
    <submittedName>
        <fullName evidence="3">Uncharacterized protein</fullName>
    </submittedName>
</protein>
<comment type="caution">
    <text evidence="3">The sequence shown here is derived from an EMBL/GenBank/DDBJ whole genome shotgun (WGS) entry which is preliminary data.</text>
</comment>
<feature type="signal peptide" evidence="2">
    <location>
        <begin position="1"/>
        <end position="24"/>
    </location>
</feature>
<dbReference type="AlphaFoldDB" id="A0A922M5P2"/>
<evidence type="ECO:0000256" key="1">
    <source>
        <dbReference type="SAM" id="MobiDB-lite"/>
    </source>
</evidence>
<keyword evidence="2" id="KW-0732">Signal</keyword>
<evidence type="ECO:0000313" key="3">
    <source>
        <dbReference type="EMBL" id="KAH9630300.1"/>
    </source>
</evidence>
<organism evidence="3 4">
    <name type="scientific">Spodoptera exigua</name>
    <name type="common">Beet armyworm</name>
    <name type="synonym">Noctua fulgens</name>
    <dbReference type="NCBI Taxonomy" id="7107"/>
    <lineage>
        <taxon>Eukaryota</taxon>
        <taxon>Metazoa</taxon>
        <taxon>Ecdysozoa</taxon>
        <taxon>Arthropoda</taxon>
        <taxon>Hexapoda</taxon>
        <taxon>Insecta</taxon>
        <taxon>Pterygota</taxon>
        <taxon>Neoptera</taxon>
        <taxon>Endopterygota</taxon>
        <taxon>Lepidoptera</taxon>
        <taxon>Glossata</taxon>
        <taxon>Ditrysia</taxon>
        <taxon>Noctuoidea</taxon>
        <taxon>Noctuidae</taxon>
        <taxon>Amphipyrinae</taxon>
        <taxon>Spodoptera</taxon>
    </lineage>
</organism>
<evidence type="ECO:0000313" key="4">
    <source>
        <dbReference type="Proteomes" id="UP000814243"/>
    </source>
</evidence>
<name>A0A922M5P2_SPOEX</name>
<sequence>MCTVFVAPLMAFSVLLCFLVTCSGVYMSNEVRYECGPHGRFEYCIDGIPGCVIGCHCHPGYYFDTDTKICEPNVKLTQDIRQHYYGEHGPGSGALSVIPSTETYPSATPNDRNGNKGNDILKDTDELGDWLYNQFFKTIESQVINNSNNTKPINNNKPPTRRSGGESKPSVVSTKKFKTRRSFGRTRKRKHNMKMHGLRRKLLRITEDDSLFDSESDSDSIDSSGSSDSDSGSDGSSETSDGNKPGSGSEGDKDHGHKKVIIFNRRPKPPLPSFIFLPNMDTPYYPPIGLPPPPPMPMYPMVPVPPMGTVTNCDVNITTTTSEMTTLTTTVSTTTKITIPEKKSGVRRSKFERFKNRPVDDEEFMLRASEPGKQAKLKNTQRNKLMRKLRDKMKEKRKNIAPPTSEDESDLLVNLDDLPNVSDAFTSFKKRKIKKEDDESQTPNLKDVDFKYLSELIHKVNQSAPRNKIFPSQPLPFDLKNGIKELQKLKAQPTRRNFDYFAQVPAPVGAEIASPYDQPRNLNKPSSDDAYYTNLGRQIASMIRNNEFKTDQPFNTDQHRQVPFRSVLNENNYSPGSLWERSVRSPLPQLSDIKPNTYLDESRTLKHSNEKNLLNLENEVESYVSTQPPLSLQELENILNAVEKAQDLMKDPLDSPKPTNSSLNVNILPEYLRGDHAFRKLYDMDNTDDFSPEEKTRHYFYMKKSPADTKYSNFSLNFPPEYHRGDNTYRSFFGSGIDDFLSPAEKAQYYFQVQKQDSPRYPKTSNINYTVTIPSDYVRGDNRQSFGTDNANILKPEKATNSFELQNTPEDEKPLNDRLNVHLLPRHPRGDIDNLYPIERAQFYNQLKNSLATPKPTNGSFHVLMIPKYTGDSHVYRRLYNVDKQPLTHTPRPPNKFVEPKLITGNYHSLYPLKFEEARNPTNTSNKTIFQDIGRNHIPQSRDYWMSINHHVPNQLEREPKSPVKSEHIEQTNKPLQHDNKIQATNQVGQDPFVGVVVPTSLTHTNWPRTEYLQFLKIIPNLKQTSNQKREPMKQNNLLNYFSRNKYHYMFEKDSHPILAPFRRRISKNYDKPSYFHHNLHHYEYFD</sequence>
<accession>A0A922M5P2</accession>
<feature type="compositionally biased region" description="Low complexity" evidence="1">
    <location>
        <begin position="146"/>
        <end position="158"/>
    </location>
</feature>
<feature type="compositionally biased region" description="Acidic residues" evidence="1">
    <location>
        <begin position="208"/>
        <end position="220"/>
    </location>
</feature>
<feature type="chain" id="PRO_5037758538" evidence="2">
    <location>
        <begin position="25"/>
        <end position="1087"/>
    </location>
</feature>
<evidence type="ECO:0000256" key="2">
    <source>
        <dbReference type="SAM" id="SignalP"/>
    </source>
</evidence>
<dbReference type="CDD" id="cd19941">
    <property type="entry name" value="TIL"/>
    <property type="match status" value="1"/>
</dbReference>
<reference evidence="3" key="1">
    <citation type="journal article" date="2021" name="G3 (Bethesda)">
        <title>Genome and transcriptome analysis of the beet armyworm Spodoptera exigua reveals targets for pest control. .</title>
        <authorList>
            <person name="Simon S."/>
            <person name="Breeschoten T."/>
            <person name="Jansen H.J."/>
            <person name="Dirks R.P."/>
            <person name="Schranz M.E."/>
            <person name="Ros V.I.D."/>
        </authorList>
    </citation>
    <scope>NUCLEOTIDE SEQUENCE</scope>
    <source>
        <strain evidence="3">TB_SE_WUR_2020</strain>
    </source>
</reference>
<feature type="region of interest" description="Disordered" evidence="1">
    <location>
        <begin position="146"/>
        <end position="256"/>
    </location>
</feature>